<proteinExistence type="predicted"/>
<dbReference type="AlphaFoldDB" id="A0A1T4Q4U3"/>
<organism evidence="2 3">
    <name type="scientific">Anaerorhabdus furcosa</name>
    <dbReference type="NCBI Taxonomy" id="118967"/>
    <lineage>
        <taxon>Bacteria</taxon>
        <taxon>Bacillati</taxon>
        <taxon>Bacillota</taxon>
        <taxon>Erysipelotrichia</taxon>
        <taxon>Erysipelotrichales</taxon>
        <taxon>Erysipelotrichaceae</taxon>
        <taxon>Anaerorhabdus</taxon>
    </lineage>
</organism>
<evidence type="ECO:0000313" key="2">
    <source>
        <dbReference type="EMBL" id="SJZ98696.1"/>
    </source>
</evidence>
<feature type="chain" id="PRO_5013024308" evidence="1">
    <location>
        <begin position="26"/>
        <end position="241"/>
    </location>
</feature>
<gene>
    <name evidence="2" type="ORF">SAMN02745191_2315</name>
</gene>
<sequence length="241" mass="26940">MKKIICLVLSSMLIASFIMPLNLLAEQGQEKIVGKEKKTKEVIQIGEEILIYYLNVEEGLLFTVEGKEGINEFYKYNDYIYEKVNGDLIIINKIDTREIERELIQPRSTWSSYTQLLPVLVNLNYTNSPATAVALAASAIGVWPGLITSWGSLIVDSLNSPQYVYISYSMATYSQCSILTSKTDIKLFKAIYDGSSWSKGTQTGSTITKKSYFWVGDPSNYGYPAACRALTTSYPYQSGAM</sequence>
<dbReference type="EMBL" id="FUWY01000008">
    <property type="protein sequence ID" value="SJZ98696.1"/>
    <property type="molecule type" value="Genomic_DNA"/>
</dbReference>
<keyword evidence="3" id="KW-1185">Reference proteome</keyword>
<dbReference type="Proteomes" id="UP000243297">
    <property type="component" value="Unassembled WGS sequence"/>
</dbReference>
<evidence type="ECO:0000313" key="3">
    <source>
        <dbReference type="Proteomes" id="UP000243297"/>
    </source>
</evidence>
<reference evidence="3" key="1">
    <citation type="submission" date="2017-02" db="EMBL/GenBank/DDBJ databases">
        <authorList>
            <person name="Varghese N."/>
            <person name="Submissions S."/>
        </authorList>
    </citation>
    <scope>NUCLEOTIDE SEQUENCE [LARGE SCALE GENOMIC DNA]</scope>
    <source>
        <strain evidence="3">ATCC 25662</strain>
    </source>
</reference>
<protein>
    <submittedName>
        <fullName evidence="2">Uncharacterized protein</fullName>
    </submittedName>
</protein>
<accession>A0A1T4Q4U3</accession>
<name>A0A1T4Q4U3_9FIRM</name>
<feature type="signal peptide" evidence="1">
    <location>
        <begin position="1"/>
        <end position="25"/>
    </location>
</feature>
<evidence type="ECO:0000256" key="1">
    <source>
        <dbReference type="SAM" id="SignalP"/>
    </source>
</evidence>
<keyword evidence="1" id="KW-0732">Signal</keyword>
<dbReference type="RefSeq" id="WP_078712700.1">
    <property type="nucleotide sequence ID" value="NZ_FUWY01000008.1"/>
</dbReference>